<feature type="transmembrane region" description="Helical" evidence="1">
    <location>
        <begin position="12"/>
        <end position="36"/>
    </location>
</feature>
<feature type="transmembrane region" description="Helical" evidence="1">
    <location>
        <begin position="126"/>
        <end position="147"/>
    </location>
</feature>
<feature type="transmembrane region" description="Helical" evidence="1">
    <location>
        <begin position="188"/>
        <end position="206"/>
    </location>
</feature>
<feature type="transmembrane region" description="Helical" evidence="1">
    <location>
        <begin position="154"/>
        <end position="176"/>
    </location>
</feature>
<protein>
    <submittedName>
        <fullName evidence="2">Uncharacterized protein</fullName>
    </submittedName>
</protein>
<comment type="caution">
    <text evidence="2">The sequence shown here is derived from an EMBL/GenBank/DDBJ whole genome shotgun (WGS) entry which is preliminary data.</text>
</comment>
<feature type="transmembrane region" description="Helical" evidence="1">
    <location>
        <begin position="97"/>
        <end position="120"/>
    </location>
</feature>
<name>A0A6B1XDM1_BIFLN</name>
<dbReference type="EMBL" id="WXDR01000034">
    <property type="protein sequence ID" value="MZU09292.1"/>
    <property type="molecule type" value="Genomic_DNA"/>
</dbReference>
<keyword evidence="1" id="KW-0472">Membrane</keyword>
<gene>
    <name evidence="2" type="ORF">GUA24_09995</name>
</gene>
<evidence type="ECO:0000313" key="3">
    <source>
        <dbReference type="Proteomes" id="UP000638311"/>
    </source>
</evidence>
<evidence type="ECO:0000256" key="1">
    <source>
        <dbReference type="SAM" id="Phobius"/>
    </source>
</evidence>
<keyword evidence="1" id="KW-1133">Transmembrane helix</keyword>
<feature type="transmembrane region" description="Helical" evidence="1">
    <location>
        <begin position="56"/>
        <end position="76"/>
    </location>
</feature>
<organism evidence="2 3">
    <name type="scientific">Bifidobacterium longum</name>
    <dbReference type="NCBI Taxonomy" id="216816"/>
    <lineage>
        <taxon>Bacteria</taxon>
        <taxon>Bacillati</taxon>
        <taxon>Actinomycetota</taxon>
        <taxon>Actinomycetes</taxon>
        <taxon>Bifidobacteriales</taxon>
        <taxon>Bifidobacteriaceae</taxon>
        <taxon>Bifidobacterium</taxon>
    </lineage>
</organism>
<proteinExistence type="predicted"/>
<sequence length="220" mass="25359">MKLFGALLKRNSVLYWHSIYVRLFLLLGTTIVVLIVDHLRKLSFAVVFYGIVQQPGSFEIPIVWLFLILSPLLVVGDSINSLVKENYPLVSYVPLQIYLGTIFVVVIITTSFIWLTWFIILAGWQYFLFSLNVLIIICVTTLIYSLLQIFISPIITVFIFLGILVATIAINHFPIFSQLMYSRYGTEVWLQTSISLIILIVIILFLSKRIYKLDFLCTKH</sequence>
<evidence type="ECO:0000313" key="2">
    <source>
        <dbReference type="EMBL" id="MZU09292.1"/>
    </source>
</evidence>
<dbReference type="Proteomes" id="UP000638311">
    <property type="component" value="Unassembled WGS sequence"/>
</dbReference>
<accession>A0A6B1XDM1</accession>
<keyword evidence="1" id="KW-0812">Transmembrane</keyword>
<reference evidence="2" key="1">
    <citation type="journal article" date="2019" name="Nat. Med.">
        <title>A library of human gut bacterial isolates paired with longitudinal multiomics data enables mechanistic microbiome research.</title>
        <authorList>
            <person name="Poyet M."/>
            <person name="Groussin M."/>
            <person name="Gibbons S.M."/>
            <person name="Avila-Pacheco J."/>
            <person name="Jiang X."/>
            <person name="Kearney S.M."/>
            <person name="Perrotta A.R."/>
            <person name="Berdy B."/>
            <person name="Zhao S."/>
            <person name="Lieberman T.D."/>
            <person name="Swanson P.K."/>
            <person name="Smith M."/>
            <person name="Roesemann S."/>
            <person name="Alexander J.E."/>
            <person name="Rich S.A."/>
            <person name="Livny J."/>
            <person name="Vlamakis H."/>
            <person name="Clish C."/>
            <person name="Bullock K."/>
            <person name="Deik A."/>
            <person name="Scott J."/>
            <person name="Pierce K.A."/>
            <person name="Xavier R.J."/>
            <person name="Alm E.J."/>
        </authorList>
    </citation>
    <scope>NUCLEOTIDE SEQUENCE</scope>
    <source>
        <strain evidence="2">BIOML-A409</strain>
    </source>
</reference>
<dbReference type="AlphaFoldDB" id="A0A6B1XDM1"/>